<comment type="caution">
    <text evidence="3">The sequence shown here is derived from an EMBL/GenBank/DDBJ whole genome shotgun (WGS) entry which is preliminary data.</text>
</comment>
<feature type="transmembrane region" description="Helical" evidence="1">
    <location>
        <begin position="86"/>
        <end position="102"/>
    </location>
</feature>
<dbReference type="Proteomes" id="UP001596442">
    <property type="component" value="Unassembled WGS sequence"/>
</dbReference>
<name>A0ABD5SD93_9EURY</name>
<dbReference type="SMART" id="SM00831">
    <property type="entry name" value="Cation_ATPase_N"/>
    <property type="match status" value="1"/>
</dbReference>
<dbReference type="Gene3D" id="2.70.150.10">
    <property type="entry name" value="Calcium-transporting ATPase, cytoplasmic transduction domain A"/>
    <property type="match status" value="1"/>
</dbReference>
<sequence length="145" mass="15684">MPAPQTTISPYALSTTQALAQIASRETGLDAADAQQRLQEYGLNQLPMRAERSAWKRFIAQFHNVLIYVLFASACASLLLGHLVDAGVILAVIVVNGIVGFVQEGKAEQALRAIMSMSKIRCNVIRANSNLSIDSTQLVPGDIIF</sequence>
<proteinExistence type="predicted"/>
<evidence type="ECO:0000256" key="1">
    <source>
        <dbReference type="SAM" id="Phobius"/>
    </source>
</evidence>
<dbReference type="AlphaFoldDB" id="A0ABD5SD93"/>
<dbReference type="SUPFAM" id="SSF81665">
    <property type="entry name" value="Calcium ATPase, transmembrane domain M"/>
    <property type="match status" value="1"/>
</dbReference>
<protein>
    <submittedName>
        <fullName evidence="3">Cation-transporting P-type ATPase</fullName>
    </submittedName>
</protein>
<feature type="transmembrane region" description="Helical" evidence="1">
    <location>
        <begin position="58"/>
        <end position="80"/>
    </location>
</feature>
<evidence type="ECO:0000313" key="4">
    <source>
        <dbReference type="Proteomes" id="UP001596442"/>
    </source>
</evidence>
<dbReference type="PANTHER" id="PTHR42861">
    <property type="entry name" value="CALCIUM-TRANSPORTING ATPASE"/>
    <property type="match status" value="1"/>
</dbReference>
<accession>A0ABD5SD93</accession>
<dbReference type="InterPro" id="IPR023298">
    <property type="entry name" value="ATPase_P-typ_TM_dom_sf"/>
</dbReference>
<keyword evidence="1" id="KW-1133">Transmembrane helix</keyword>
<evidence type="ECO:0000259" key="2">
    <source>
        <dbReference type="SMART" id="SM00831"/>
    </source>
</evidence>
<reference evidence="3 4" key="1">
    <citation type="journal article" date="2019" name="Int. J. Syst. Evol. Microbiol.">
        <title>The Global Catalogue of Microorganisms (GCM) 10K type strain sequencing project: providing services to taxonomists for standard genome sequencing and annotation.</title>
        <authorList>
            <consortium name="The Broad Institute Genomics Platform"/>
            <consortium name="The Broad Institute Genome Sequencing Center for Infectious Disease"/>
            <person name="Wu L."/>
            <person name="Ma J."/>
        </authorList>
    </citation>
    <scope>NUCLEOTIDE SEQUENCE [LARGE SCALE GENOMIC DNA]</scope>
    <source>
        <strain evidence="3 4">CGMCC 1.3239</strain>
    </source>
</reference>
<dbReference type="Gene3D" id="1.20.1110.10">
    <property type="entry name" value="Calcium-transporting ATPase, transmembrane domain"/>
    <property type="match status" value="1"/>
</dbReference>
<feature type="domain" description="Cation-transporting P-type ATPase N-terminal" evidence="2">
    <location>
        <begin position="9"/>
        <end position="82"/>
    </location>
</feature>
<evidence type="ECO:0000313" key="3">
    <source>
        <dbReference type="EMBL" id="MFC6755092.1"/>
    </source>
</evidence>
<dbReference type="Pfam" id="PF00690">
    <property type="entry name" value="Cation_ATPase_N"/>
    <property type="match status" value="1"/>
</dbReference>
<dbReference type="EMBL" id="JBHSWW010000526">
    <property type="protein sequence ID" value="MFC6755092.1"/>
    <property type="molecule type" value="Genomic_DNA"/>
</dbReference>
<keyword evidence="4" id="KW-1185">Reference proteome</keyword>
<organism evidence="3 4">
    <name type="scientific">Halorubrum tibetense</name>
    <dbReference type="NCBI Taxonomy" id="175631"/>
    <lineage>
        <taxon>Archaea</taxon>
        <taxon>Methanobacteriati</taxon>
        <taxon>Methanobacteriota</taxon>
        <taxon>Stenosarchaea group</taxon>
        <taxon>Halobacteria</taxon>
        <taxon>Halobacteriales</taxon>
        <taxon>Haloferacaceae</taxon>
        <taxon>Halorubrum</taxon>
    </lineage>
</organism>
<dbReference type="RefSeq" id="WP_379783976.1">
    <property type="nucleotide sequence ID" value="NZ_JBHSWW010000526.1"/>
</dbReference>
<dbReference type="InterPro" id="IPR004014">
    <property type="entry name" value="ATPase_P-typ_cation-transptr_N"/>
</dbReference>
<keyword evidence="1" id="KW-0472">Membrane</keyword>
<gene>
    <name evidence="3" type="ORF">ACFQEU_16725</name>
</gene>
<keyword evidence="1" id="KW-0812">Transmembrane</keyword>
<feature type="non-terminal residue" evidence="3">
    <location>
        <position position="145"/>
    </location>
</feature>